<dbReference type="SUPFAM" id="SSF53756">
    <property type="entry name" value="UDP-Glycosyltransferase/glycogen phosphorylase"/>
    <property type="match status" value="1"/>
</dbReference>
<gene>
    <name evidence="2" type="ORF">E4O86_16725</name>
</gene>
<organism evidence="2 3">
    <name type="scientific">Propylenella binzhouense</name>
    <dbReference type="NCBI Taxonomy" id="2555902"/>
    <lineage>
        <taxon>Bacteria</taxon>
        <taxon>Pseudomonadati</taxon>
        <taxon>Pseudomonadota</taxon>
        <taxon>Alphaproteobacteria</taxon>
        <taxon>Hyphomicrobiales</taxon>
        <taxon>Propylenellaceae</taxon>
        <taxon>Propylenella</taxon>
    </lineage>
</organism>
<dbReference type="PANTHER" id="PTHR45947:SF3">
    <property type="entry name" value="SULFOQUINOVOSYL TRANSFERASE SQD2"/>
    <property type="match status" value="1"/>
</dbReference>
<proteinExistence type="predicted"/>
<sequence>MTADAVGGVWSYAIELTRQLARRDVEVTLVVMGEKPSIDQAREAAALPNLSLIGTDFRLEWMRDPEADLQLAGELLLEIEAEQRPDVVHLNGYAHAVLPFSAPVLVVGHSCVSSWWEACRGGRAPQEWRSYEERVAAGLSAADLVVAPTQSFLATLLRHHGTPRAARVIPNGRDPALYGAGPKRPVALAAGRLWDEAKNIALLREAAAGLPYPVAVAGAAAGPDGTAIDAAPLVALGRLAAGEVAARLSEAAIFVSPARYEPFGLAVLEAAFSGCALVLADIPTFRELWDGAARFVPADDAAGLRTALAELFEDSCAIAALAAAARRRAAHYTASRMGAGYLAAYSDLIGTNAARPPRPAGLRAVA</sequence>
<feature type="domain" description="Glycosyltransferase subfamily 4-like N-terminal" evidence="1">
    <location>
        <begin position="6"/>
        <end position="176"/>
    </location>
</feature>
<accession>A0A964WUR6</accession>
<dbReference type="Pfam" id="PF13692">
    <property type="entry name" value="Glyco_trans_1_4"/>
    <property type="match status" value="1"/>
</dbReference>
<dbReference type="GO" id="GO:0016757">
    <property type="term" value="F:glycosyltransferase activity"/>
    <property type="evidence" value="ECO:0007669"/>
    <property type="project" value="TreeGrafter"/>
</dbReference>
<dbReference type="Proteomes" id="UP000773614">
    <property type="component" value="Unassembled WGS sequence"/>
</dbReference>
<dbReference type="Pfam" id="PF13439">
    <property type="entry name" value="Glyco_transf_4"/>
    <property type="match status" value="1"/>
</dbReference>
<evidence type="ECO:0000313" key="3">
    <source>
        <dbReference type="Proteomes" id="UP000773614"/>
    </source>
</evidence>
<dbReference type="InterPro" id="IPR028098">
    <property type="entry name" value="Glyco_trans_4-like_N"/>
</dbReference>
<dbReference type="PANTHER" id="PTHR45947">
    <property type="entry name" value="SULFOQUINOVOSYL TRANSFERASE SQD2"/>
    <property type="match status" value="1"/>
</dbReference>
<evidence type="ECO:0000313" key="2">
    <source>
        <dbReference type="EMBL" id="MYZ49356.1"/>
    </source>
</evidence>
<evidence type="ECO:0000259" key="1">
    <source>
        <dbReference type="Pfam" id="PF13439"/>
    </source>
</evidence>
<reference evidence="2" key="1">
    <citation type="submission" date="2019-03" db="EMBL/GenBank/DDBJ databases">
        <title>Afifella sp. nov., isolated from activated sludge.</title>
        <authorList>
            <person name="Li Q."/>
            <person name="Liu Y."/>
        </authorList>
    </citation>
    <scope>NUCLEOTIDE SEQUENCE</scope>
    <source>
        <strain evidence="2">L72</strain>
    </source>
</reference>
<name>A0A964WUR6_9HYPH</name>
<dbReference type="EMBL" id="SPKJ01000070">
    <property type="protein sequence ID" value="MYZ49356.1"/>
    <property type="molecule type" value="Genomic_DNA"/>
</dbReference>
<dbReference type="OrthoDB" id="7847955at2"/>
<dbReference type="Gene3D" id="3.40.50.2000">
    <property type="entry name" value="Glycogen Phosphorylase B"/>
    <property type="match status" value="2"/>
</dbReference>
<dbReference type="InterPro" id="IPR050194">
    <property type="entry name" value="Glycosyltransferase_grp1"/>
</dbReference>
<keyword evidence="3" id="KW-1185">Reference proteome</keyword>
<dbReference type="CDD" id="cd03801">
    <property type="entry name" value="GT4_PimA-like"/>
    <property type="match status" value="1"/>
</dbReference>
<dbReference type="AlphaFoldDB" id="A0A964WUR6"/>
<comment type="caution">
    <text evidence="2">The sequence shown here is derived from an EMBL/GenBank/DDBJ whole genome shotgun (WGS) entry which is preliminary data.</text>
</comment>
<protein>
    <submittedName>
        <fullName evidence="2">Glycosyltransferase</fullName>
    </submittedName>
</protein>